<sequence>MSSDSSATFRADSGEPPAKRQKTFAYGPDIVFLQAFDDNGVFNTVAHVPGVRYREICNTMGSDPCYAITKCVDGVEIKEVKLMYHESFVKFYAHWINEPNAEAAFEICLRKNISWPLFACDVLRFWQDESLHDDLHDSMVDCIIERMRLRKQQNWSPVLLINTLYSSVEATEEESQNGTCSTQETQLSNLLAVLYLHHRKTELVGQNRIYMGESRVLDLKHDIKTIAMSLLIEAAAGEDFSKLPQDPLAIDFDDHCRYHTHGDDKICYKQKQS</sequence>
<feature type="non-terminal residue" evidence="2">
    <location>
        <position position="273"/>
    </location>
</feature>
<accession>A0A9P8G1I8</accession>
<proteinExistence type="predicted"/>
<name>A0A9P8G1I8_AURME</name>
<gene>
    <name evidence="2" type="ORF">KCU98_g2392</name>
</gene>
<keyword evidence="3" id="KW-1185">Reference proteome</keyword>
<dbReference type="EMBL" id="JAHFXS010000130">
    <property type="protein sequence ID" value="KAG9988738.1"/>
    <property type="molecule type" value="Genomic_DNA"/>
</dbReference>
<reference evidence="2" key="1">
    <citation type="journal article" date="2021" name="J Fungi (Basel)">
        <title>Virulence traits and population genomics of the black yeast Aureobasidium melanogenum.</title>
        <authorList>
            <person name="Cernosa A."/>
            <person name="Sun X."/>
            <person name="Gostincar C."/>
            <person name="Fang C."/>
            <person name="Gunde-Cimerman N."/>
            <person name="Song Z."/>
        </authorList>
    </citation>
    <scope>NUCLEOTIDE SEQUENCE</scope>
    <source>
        <strain evidence="2">EXF-9298</strain>
    </source>
</reference>
<evidence type="ECO:0000313" key="2">
    <source>
        <dbReference type="EMBL" id="KAG9988738.1"/>
    </source>
</evidence>
<dbReference type="Proteomes" id="UP000729357">
    <property type="component" value="Unassembled WGS sequence"/>
</dbReference>
<evidence type="ECO:0000313" key="3">
    <source>
        <dbReference type="Proteomes" id="UP000729357"/>
    </source>
</evidence>
<feature type="region of interest" description="Disordered" evidence="1">
    <location>
        <begin position="1"/>
        <end position="21"/>
    </location>
</feature>
<dbReference type="AlphaFoldDB" id="A0A9P8G1I8"/>
<reference evidence="2" key="2">
    <citation type="submission" date="2021-08" db="EMBL/GenBank/DDBJ databases">
        <authorList>
            <person name="Gostincar C."/>
            <person name="Sun X."/>
            <person name="Song Z."/>
            <person name="Gunde-Cimerman N."/>
        </authorList>
    </citation>
    <scope>NUCLEOTIDE SEQUENCE</scope>
    <source>
        <strain evidence="2">EXF-9298</strain>
    </source>
</reference>
<organism evidence="2 3">
    <name type="scientific">Aureobasidium melanogenum</name>
    <name type="common">Aureobasidium pullulans var. melanogenum</name>
    <dbReference type="NCBI Taxonomy" id="46634"/>
    <lineage>
        <taxon>Eukaryota</taxon>
        <taxon>Fungi</taxon>
        <taxon>Dikarya</taxon>
        <taxon>Ascomycota</taxon>
        <taxon>Pezizomycotina</taxon>
        <taxon>Dothideomycetes</taxon>
        <taxon>Dothideomycetidae</taxon>
        <taxon>Dothideales</taxon>
        <taxon>Saccotheciaceae</taxon>
        <taxon>Aureobasidium</taxon>
    </lineage>
</organism>
<protein>
    <submittedName>
        <fullName evidence="2">Uncharacterized protein</fullName>
    </submittedName>
</protein>
<evidence type="ECO:0000256" key="1">
    <source>
        <dbReference type="SAM" id="MobiDB-lite"/>
    </source>
</evidence>
<comment type="caution">
    <text evidence="2">The sequence shown here is derived from an EMBL/GenBank/DDBJ whole genome shotgun (WGS) entry which is preliminary data.</text>
</comment>